<dbReference type="PANTHER" id="PTHR45655">
    <property type="entry name" value="GUANYLATE CYCLASE SOLUBLE SUBUNIT BETA-2"/>
    <property type="match status" value="1"/>
</dbReference>
<reference evidence="3" key="1">
    <citation type="journal article" date="2019" name="Int. J. Syst. Evol. Microbiol.">
        <title>The Global Catalogue of Microorganisms (GCM) 10K type strain sequencing project: providing services to taxonomists for standard genome sequencing and annotation.</title>
        <authorList>
            <consortium name="The Broad Institute Genomics Platform"/>
            <consortium name="The Broad Institute Genome Sequencing Center for Infectious Disease"/>
            <person name="Wu L."/>
            <person name="Ma J."/>
        </authorList>
    </citation>
    <scope>NUCLEOTIDE SEQUENCE [LARGE SCALE GENOMIC DNA]</scope>
    <source>
        <strain evidence="3">JCM 30774</strain>
    </source>
</reference>
<sequence>MLGIVYTEFMDMVKDRFSEEVLDDLLDAPGLSTEGAFTSVGYYTHTDMIKLVVTLSQVTDIPVDTLVEVFGEHLFGVLISKYPTLAEGKSNTIEMLESVDGTIHIEVMKLYPNAELPSFTCQRLGENHLLMQYRSKRPFSLLALGLIKGCAKYYGETLEISHESFDTESMFETHFDIRNLS</sequence>
<dbReference type="Gene3D" id="3.90.1520.10">
    <property type="entry name" value="H-NOX domain"/>
    <property type="match status" value="1"/>
</dbReference>
<dbReference type="EMBL" id="JBHTMN010000003">
    <property type="protein sequence ID" value="MFD1382078.1"/>
    <property type="molecule type" value="Genomic_DNA"/>
</dbReference>
<dbReference type="InterPro" id="IPR024096">
    <property type="entry name" value="NO_sig/Golgi_transp_ligand-bd"/>
</dbReference>
<evidence type="ECO:0000313" key="3">
    <source>
        <dbReference type="Proteomes" id="UP001597059"/>
    </source>
</evidence>
<feature type="domain" description="Heme NO-binding" evidence="1">
    <location>
        <begin position="3"/>
        <end position="162"/>
    </location>
</feature>
<accession>A0ABW4AXQ1</accession>
<dbReference type="InterPro" id="IPR038158">
    <property type="entry name" value="H-NOX_domain_sf"/>
</dbReference>
<evidence type="ECO:0000259" key="1">
    <source>
        <dbReference type="Pfam" id="PF07700"/>
    </source>
</evidence>
<organism evidence="2 3">
    <name type="scientific">Rhodanobacter aciditrophus</name>
    <dbReference type="NCBI Taxonomy" id="1623218"/>
    <lineage>
        <taxon>Bacteria</taxon>
        <taxon>Pseudomonadati</taxon>
        <taxon>Pseudomonadota</taxon>
        <taxon>Gammaproteobacteria</taxon>
        <taxon>Lysobacterales</taxon>
        <taxon>Rhodanobacteraceae</taxon>
        <taxon>Rhodanobacter</taxon>
    </lineage>
</organism>
<name>A0ABW4AXQ1_9GAMM</name>
<dbReference type="RefSeq" id="WP_377364711.1">
    <property type="nucleotide sequence ID" value="NZ_JBHTMN010000003.1"/>
</dbReference>
<dbReference type="Proteomes" id="UP001597059">
    <property type="component" value="Unassembled WGS sequence"/>
</dbReference>
<dbReference type="InterPro" id="IPR011644">
    <property type="entry name" value="Heme_NO-bd"/>
</dbReference>
<dbReference type="PANTHER" id="PTHR45655:SF13">
    <property type="entry name" value="SOLUBLE GUANYLATE CYCLASE GCY-32-RELATED"/>
    <property type="match status" value="1"/>
</dbReference>
<gene>
    <name evidence="2" type="ORF">ACFQ45_01780</name>
</gene>
<comment type="caution">
    <text evidence="2">The sequence shown here is derived from an EMBL/GenBank/DDBJ whole genome shotgun (WGS) entry which is preliminary data.</text>
</comment>
<proteinExistence type="predicted"/>
<evidence type="ECO:0000313" key="2">
    <source>
        <dbReference type="EMBL" id="MFD1382078.1"/>
    </source>
</evidence>
<dbReference type="SUPFAM" id="SSF111126">
    <property type="entry name" value="Ligand-binding domain in the NO signalling and Golgi transport"/>
    <property type="match status" value="1"/>
</dbReference>
<protein>
    <submittedName>
        <fullName evidence="2">Heme NO-binding domain-containing protein</fullName>
    </submittedName>
</protein>
<keyword evidence="3" id="KW-1185">Reference proteome</keyword>
<dbReference type="Pfam" id="PF07700">
    <property type="entry name" value="HNOB"/>
    <property type="match status" value="1"/>
</dbReference>